<comment type="caution">
    <text evidence="2">The sequence shown here is derived from an EMBL/GenBank/DDBJ whole genome shotgun (WGS) entry which is preliminary data.</text>
</comment>
<evidence type="ECO:0000313" key="3">
    <source>
        <dbReference type="Proteomes" id="UP000467841"/>
    </source>
</evidence>
<evidence type="ECO:0000313" key="2">
    <source>
        <dbReference type="EMBL" id="CAA7040562.1"/>
    </source>
</evidence>
<proteinExistence type="predicted"/>
<dbReference type="Proteomes" id="UP000467841">
    <property type="component" value="Unassembled WGS sequence"/>
</dbReference>
<sequence>MIEKVKAEIYKRESRPSHEMSPFYEVVYDILIARWTKSSTSLHCLAHSLNPRFYSEDWLSEDFTRIGPHRDGEISCERIKCFRRLFPNDDEHTKVLNDYADFSMKMGSFDDLKCIESMSIMEPKNWWVNFGAQTPLLQGLAFKLLGQPSSSSCAERNWSTYAFIHSLKRNRLLPSRAVDLVFIHNNLRLLSRNDNEYETQKTKMWDVGGDVINPL</sequence>
<reference evidence="2" key="1">
    <citation type="submission" date="2020-01" db="EMBL/GenBank/DDBJ databases">
        <authorList>
            <person name="Mishra B."/>
        </authorList>
    </citation>
    <scope>NUCLEOTIDE SEQUENCE [LARGE SCALE GENOMIC DNA]</scope>
</reference>
<organism evidence="2 3">
    <name type="scientific">Microthlaspi erraticum</name>
    <dbReference type="NCBI Taxonomy" id="1685480"/>
    <lineage>
        <taxon>Eukaryota</taxon>
        <taxon>Viridiplantae</taxon>
        <taxon>Streptophyta</taxon>
        <taxon>Embryophyta</taxon>
        <taxon>Tracheophyta</taxon>
        <taxon>Spermatophyta</taxon>
        <taxon>Magnoliopsida</taxon>
        <taxon>eudicotyledons</taxon>
        <taxon>Gunneridae</taxon>
        <taxon>Pentapetalae</taxon>
        <taxon>rosids</taxon>
        <taxon>malvids</taxon>
        <taxon>Brassicales</taxon>
        <taxon>Brassicaceae</taxon>
        <taxon>Coluteocarpeae</taxon>
        <taxon>Microthlaspi</taxon>
    </lineage>
</organism>
<dbReference type="InterPro" id="IPR012337">
    <property type="entry name" value="RNaseH-like_sf"/>
</dbReference>
<evidence type="ECO:0000259" key="1">
    <source>
        <dbReference type="Pfam" id="PF05699"/>
    </source>
</evidence>
<keyword evidence="3" id="KW-1185">Reference proteome</keyword>
<dbReference type="GO" id="GO:0046983">
    <property type="term" value="F:protein dimerization activity"/>
    <property type="evidence" value="ECO:0007669"/>
    <property type="project" value="InterPro"/>
</dbReference>
<accession>A0A6D2JVB1</accession>
<dbReference type="OrthoDB" id="2017576at2759"/>
<feature type="domain" description="HAT C-terminal dimerisation" evidence="1">
    <location>
        <begin position="113"/>
        <end position="187"/>
    </location>
</feature>
<dbReference type="InterPro" id="IPR008906">
    <property type="entry name" value="HATC_C_dom"/>
</dbReference>
<protein>
    <recommendedName>
        <fullName evidence="1">HAT C-terminal dimerisation domain-containing protein</fullName>
    </recommendedName>
</protein>
<dbReference type="AlphaFoldDB" id="A0A6D2JVB1"/>
<dbReference type="Pfam" id="PF05699">
    <property type="entry name" value="Dimer_Tnp_hAT"/>
    <property type="match status" value="1"/>
</dbReference>
<dbReference type="SUPFAM" id="SSF53098">
    <property type="entry name" value="Ribonuclease H-like"/>
    <property type="match status" value="1"/>
</dbReference>
<gene>
    <name evidence="2" type="ORF">MERR_LOCUS27797</name>
</gene>
<dbReference type="EMBL" id="CACVBM020001229">
    <property type="protein sequence ID" value="CAA7040562.1"/>
    <property type="molecule type" value="Genomic_DNA"/>
</dbReference>
<name>A0A6D2JVB1_9BRAS</name>